<comment type="catalytic activity">
    <reaction evidence="13">
        <text>di-trans,octa-cis-undecaprenyl diphosphate + H2O = di-trans,octa-cis-undecaprenyl phosphate + phosphate + H(+)</text>
        <dbReference type="Rhea" id="RHEA:28094"/>
        <dbReference type="ChEBI" id="CHEBI:15377"/>
        <dbReference type="ChEBI" id="CHEBI:15378"/>
        <dbReference type="ChEBI" id="CHEBI:43474"/>
        <dbReference type="ChEBI" id="CHEBI:58405"/>
        <dbReference type="ChEBI" id="CHEBI:60392"/>
        <dbReference type="EC" id="3.6.1.27"/>
    </reaction>
</comment>
<evidence type="ECO:0000256" key="14">
    <source>
        <dbReference type="SAM" id="Phobius"/>
    </source>
</evidence>
<evidence type="ECO:0000256" key="8">
    <source>
        <dbReference type="ARBA" id="ARBA00022989"/>
    </source>
</evidence>
<feature type="non-terminal residue" evidence="15">
    <location>
        <position position="1"/>
    </location>
</feature>
<keyword evidence="8 14" id="KW-1133">Transmembrane helix</keyword>
<dbReference type="PANTHER" id="PTHR30622">
    <property type="entry name" value="UNDECAPRENYL-DIPHOSPHATASE"/>
    <property type="match status" value="1"/>
</dbReference>
<dbReference type="Proteomes" id="UP000229574">
    <property type="component" value="Unassembled WGS sequence"/>
</dbReference>
<evidence type="ECO:0000313" key="15">
    <source>
        <dbReference type="EMBL" id="PIS18254.1"/>
    </source>
</evidence>
<dbReference type="Pfam" id="PF02673">
    <property type="entry name" value="BacA"/>
    <property type="match status" value="1"/>
</dbReference>
<protein>
    <recommendedName>
        <fullName evidence="4">Undecaprenyl-diphosphatase</fullName>
        <ecNumber evidence="3">3.6.1.27</ecNumber>
    </recommendedName>
    <alternativeName>
        <fullName evidence="12">Bacitracin resistance protein</fullName>
    </alternativeName>
    <alternativeName>
        <fullName evidence="11">Undecaprenyl pyrophosphate phosphatase</fullName>
    </alternativeName>
</protein>
<evidence type="ECO:0000256" key="4">
    <source>
        <dbReference type="ARBA" id="ARBA00021581"/>
    </source>
</evidence>
<dbReference type="GO" id="GO:0050380">
    <property type="term" value="F:undecaprenyl-diphosphatase activity"/>
    <property type="evidence" value="ECO:0007669"/>
    <property type="project" value="UniProtKB-EC"/>
</dbReference>
<evidence type="ECO:0000256" key="2">
    <source>
        <dbReference type="ARBA" id="ARBA00010621"/>
    </source>
</evidence>
<keyword evidence="5" id="KW-1003">Cell membrane</keyword>
<organism evidence="15 16">
    <name type="scientific">Candidatus Collierbacteria bacterium CG09_land_8_20_14_0_10_46_12</name>
    <dbReference type="NCBI Taxonomy" id="1974533"/>
    <lineage>
        <taxon>Bacteria</taxon>
        <taxon>Candidatus Collieribacteriota</taxon>
    </lineage>
</organism>
<keyword evidence="10" id="KW-0046">Antibiotic resistance</keyword>
<reference evidence="16" key="1">
    <citation type="submission" date="2017-09" db="EMBL/GenBank/DDBJ databases">
        <title>Depth-based differentiation of microbial function through sediment-hosted aquifers and enrichment of novel symbionts in the deep terrestrial subsurface.</title>
        <authorList>
            <person name="Probst A.J."/>
            <person name="Ladd B."/>
            <person name="Jarett J.K."/>
            <person name="Geller-Mcgrath D.E."/>
            <person name="Sieber C.M.K."/>
            <person name="Emerson J.B."/>
            <person name="Anantharaman K."/>
            <person name="Thomas B.C."/>
            <person name="Malmstrom R."/>
            <person name="Stieglmeier M."/>
            <person name="Klingl A."/>
            <person name="Woyke T."/>
            <person name="Ryan C.M."/>
            <person name="Banfield J.F."/>
        </authorList>
    </citation>
    <scope>NUCLEOTIDE SEQUENCE [LARGE SCALE GENOMIC DNA]</scope>
</reference>
<proteinExistence type="inferred from homology"/>
<feature type="transmembrane region" description="Helical" evidence="14">
    <location>
        <begin position="70"/>
        <end position="98"/>
    </location>
</feature>
<evidence type="ECO:0000256" key="9">
    <source>
        <dbReference type="ARBA" id="ARBA00023136"/>
    </source>
</evidence>
<dbReference type="GO" id="GO:0005886">
    <property type="term" value="C:plasma membrane"/>
    <property type="evidence" value="ECO:0007669"/>
    <property type="project" value="UniProtKB-SubCell"/>
</dbReference>
<dbReference type="AlphaFoldDB" id="A0A2H0X029"/>
<feature type="transmembrane region" description="Helical" evidence="14">
    <location>
        <begin position="104"/>
        <end position="124"/>
    </location>
</feature>
<gene>
    <name evidence="15" type="ORF">COT54_00240</name>
</gene>
<comment type="caution">
    <text evidence="15">The sequence shown here is derived from an EMBL/GenBank/DDBJ whole genome shotgun (WGS) entry which is preliminary data.</text>
</comment>
<evidence type="ECO:0000256" key="1">
    <source>
        <dbReference type="ARBA" id="ARBA00004651"/>
    </source>
</evidence>
<dbReference type="PANTHER" id="PTHR30622:SF3">
    <property type="entry name" value="UNDECAPRENYL-DIPHOSPHATASE"/>
    <property type="match status" value="1"/>
</dbReference>
<evidence type="ECO:0000256" key="5">
    <source>
        <dbReference type="ARBA" id="ARBA00022475"/>
    </source>
</evidence>
<comment type="subcellular location">
    <subcellularLocation>
        <location evidence="1">Cell membrane</location>
        <topology evidence="1">Multi-pass membrane protein</topology>
    </subcellularLocation>
</comment>
<dbReference type="GO" id="GO:0046677">
    <property type="term" value="P:response to antibiotic"/>
    <property type="evidence" value="ECO:0007669"/>
    <property type="project" value="UniProtKB-KW"/>
</dbReference>
<accession>A0A2H0X029</accession>
<keyword evidence="6 14" id="KW-0812">Transmembrane</keyword>
<evidence type="ECO:0000256" key="3">
    <source>
        <dbReference type="ARBA" id="ARBA00012374"/>
    </source>
</evidence>
<evidence type="ECO:0000256" key="11">
    <source>
        <dbReference type="ARBA" id="ARBA00032707"/>
    </source>
</evidence>
<comment type="similarity">
    <text evidence="2">Belongs to the UppP family.</text>
</comment>
<keyword evidence="7" id="KW-0378">Hydrolase</keyword>
<sequence>NVIYSFIPTGLVAFSLHNVIKTVFFENNLLMLTMFVLVGIVFLVLERYLHGSATHLSKTCVSMSSKQAILIGFAQACAIVPGVSRSGSIIVVMMIMGYKRDESAKYTFLLSLPTIFAASTLDLFQSRAILTSMTDGWLLIVVGFIISLVVAYLVVKWFIHYLGTHTLAIFGWYRLVAAALLILFRVLP</sequence>
<evidence type="ECO:0000256" key="10">
    <source>
        <dbReference type="ARBA" id="ARBA00023251"/>
    </source>
</evidence>
<keyword evidence="9 14" id="KW-0472">Membrane</keyword>
<evidence type="ECO:0000313" key="16">
    <source>
        <dbReference type="Proteomes" id="UP000229574"/>
    </source>
</evidence>
<feature type="transmembrane region" description="Helical" evidence="14">
    <location>
        <begin position="29"/>
        <end position="49"/>
    </location>
</feature>
<feature type="transmembrane region" description="Helical" evidence="14">
    <location>
        <begin position="167"/>
        <end position="187"/>
    </location>
</feature>
<dbReference type="EC" id="3.6.1.27" evidence="3"/>
<dbReference type="EMBL" id="PEYY01000010">
    <property type="protein sequence ID" value="PIS18254.1"/>
    <property type="molecule type" value="Genomic_DNA"/>
</dbReference>
<evidence type="ECO:0000256" key="7">
    <source>
        <dbReference type="ARBA" id="ARBA00022801"/>
    </source>
</evidence>
<feature type="transmembrane region" description="Helical" evidence="14">
    <location>
        <begin position="136"/>
        <end position="155"/>
    </location>
</feature>
<name>A0A2H0X029_9BACT</name>
<evidence type="ECO:0000256" key="6">
    <source>
        <dbReference type="ARBA" id="ARBA00022692"/>
    </source>
</evidence>
<evidence type="ECO:0000256" key="13">
    <source>
        <dbReference type="ARBA" id="ARBA00047594"/>
    </source>
</evidence>
<dbReference type="InterPro" id="IPR003824">
    <property type="entry name" value="UppP"/>
</dbReference>
<evidence type="ECO:0000256" key="12">
    <source>
        <dbReference type="ARBA" id="ARBA00032932"/>
    </source>
</evidence>